<keyword evidence="3" id="KW-0812">Transmembrane</keyword>
<dbReference type="PANTHER" id="PTHR48001">
    <property type="entry name" value="OLFACTORY RECEPTOR"/>
    <property type="match status" value="1"/>
</dbReference>
<keyword evidence="3" id="KW-0472">Membrane</keyword>
<keyword evidence="2 4" id="KW-0675">Receptor</keyword>
<comment type="caution">
    <text evidence="4">The sequence shown here is derived from an EMBL/GenBank/DDBJ whole genome shotgun (WGS) entry which is preliminary data.</text>
</comment>
<organism evidence="4 5">
    <name type="scientific">Galemys pyrenaicus</name>
    <name type="common">Iberian desman</name>
    <name type="synonym">Pyrenean desman</name>
    <dbReference type="NCBI Taxonomy" id="202257"/>
    <lineage>
        <taxon>Eukaryota</taxon>
        <taxon>Metazoa</taxon>
        <taxon>Chordata</taxon>
        <taxon>Craniata</taxon>
        <taxon>Vertebrata</taxon>
        <taxon>Euteleostomi</taxon>
        <taxon>Mammalia</taxon>
        <taxon>Eutheria</taxon>
        <taxon>Laurasiatheria</taxon>
        <taxon>Eulipotyphla</taxon>
        <taxon>Talpidae</taxon>
        <taxon>Galemys</taxon>
    </lineage>
</organism>
<dbReference type="GO" id="GO:0004930">
    <property type="term" value="F:G protein-coupled receptor activity"/>
    <property type="evidence" value="ECO:0007669"/>
    <property type="project" value="UniProtKB-KW"/>
</dbReference>
<evidence type="ECO:0000256" key="3">
    <source>
        <dbReference type="SAM" id="Phobius"/>
    </source>
</evidence>
<sequence length="141" mass="15933">MVLKQKQNSEESVQDFNKGEAIILTCHLIEFLCDELAGSSHYGDELEQLFGAKEKREGAGLTSKRNKDLVVCWEGEEGWKKESDIRMTLEGINFTQISEFLLLGFSEDPKQQQLLFILFLSMYLVTGLGNILIILAIVTDT</sequence>
<feature type="transmembrane region" description="Helical" evidence="3">
    <location>
        <begin position="114"/>
        <end position="138"/>
    </location>
</feature>
<evidence type="ECO:0000313" key="5">
    <source>
        <dbReference type="Proteomes" id="UP000700334"/>
    </source>
</evidence>
<dbReference type="EMBL" id="JAGFMF010011659">
    <property type="protein sequence ID" value="KAG8517344.1"/>
    <property type="molecule type" value="Genomic_DNA"/>
</dbReference>
<keyword evidence="1" id="KW-0807">Transducer</keyword>
<proteinExistence type="predicted"/>
<protein>
    <submittedName>
        <fullName evidence="4">Olfactory receptor 7A5</fullName>
    </submittedName>
</protein>
<keyword evidence="5" id="KW-1185">Reference proteome</keyword>
<accession>A0A8J6DQR0</accession>
<gene>
    <name evidence="4" type="ORF">J0S82_009286</name>
</gene>
<dbReference type="AlphaFoldDB" id="A0A8J6DQR0"/>
<dbReference type="Proteomes" id="UP000700334">
    <property type="component" value="Unassembled WGS sequence"/>
</dbReference>
<dbReference type="OrthoDB" id="9631331at2759"/>
<reference evidence="4" key="1">
    <citation type="journal article" date="2021" name="Evol. Appl.">
        <title>The genome of the Pyrenean desman and the effects of bottlenecks and inbreeding on the genomic landscape of an endangered species.</title>
        <authorList>
            <person name="Escoda L."/>
            <person name="Castresana J."/>
        </authorList>
    </citation>
    <scope>NUCLEOTIDE SEQUENCE</scope>
    <source>
        <strain evidence="4">IBE-C5619</strain>
    </source>
</reference>
<evidence type="ECO:0000256" key="2">
    <source>
        <dbReference type="ARBA" id="ARBA00023170"/>
    </source>
</evidence>
<dbReference type="SUPFAM" id="SSF81321">
    <property type="entry name" value="Family A G protein-coupled receptor-like"/>
    <property type="match status" value="1"/>
</dbReference>
<name>A0A8J6DQR0_GALPY</name>
<keyword evidence="1" id="KW-0297">G-protein coupled receptor</keyword>
<evidence type="ECO:0000256" key="1">
    <source>
        <dbReference type="ARBA" id="ARBA00023040"/>
    </source>
</evidence>
<keyword evidence="3" id="KW-1133">Transmembrane helix</keyword>
<evidence type="ECO:0000313" key="4">
    <source>
        <dbReference type="EMBL" id="KAG8517344.1"/>
    </source>
</evidence>